<protein>
    <submittedName>
        <fullName evidence="2">Alpha/beta fold hydrolase</fullName>
    </submittedName>
</protein>
<dbReference type="RefSeq" id="WP_273940643.1">
    <property type="nucleotide sequence ID" value="NZ_CP097263.1"/>
</dbReference>
<dbReference type="Gene3D" id="3.40.50.1820">
    <property type="entry name" value="alpha/beta hydrolase"/>
    <property type="match status" value="1"/>
</dbReference>
<dbReference type="PRINTS" id="PR00111">
    <property type="entry name" value="ABHYDROLASE"/>
</dbReference>
<sequence>MVSSLSRWGGVSRHVDLDGPVHYVDFGGPADGPAVVLVHGLGGSHLDWVLLAGHLTDRFRVFAPDLLGYGLNAPDHRHSTIAANTDLVRRFITEVVGGPVVLVGNSMGGLIASRVGGPSVSRLVLIDPALPYRPDVALVMTLGRLALPVLGRSALAFSRRGRTARRQVLETYRRCCFDPSRVPDALVTAVAELLEHRAARPGADDAFLASARTLLAINRRTAWAALRDVTVPVLLIHGEQDRLVPVGSAREAARRNPQWKALFLDGVGHLPQIEVPDRVAAVVREWVEPG</sequence>
<proteinExistence type="predicted"/>
<dbReference type="SUPFAM" id="SSF53474">
    <property type="entry name" value="alpha/beta-Hydrolases"/>
    <property type="match status" value="1"/>
</dbReference>
<dbReference type="PANTHER" id="PTHR46438">
    <property type="entry name" value="ALPHA/BETA-HYDROLASES SUPERFAMILY PROTEIN"/>
    <property type="match status" value="1"/>
</dbReference>
<evidence type="ECO:0000313" key="2">
    <source>
        <dbReference type="EMBL" id="MFC0543477.1"/>
    </source>
</evidence>
<evidence type="ECO:0000313" key="3">
    <source>
        <dbReference type="Proteomes" id="UP001589810"/>
    </source>
</evidence>
<dbReference type="InterPro" id="IPR000073">
    <property type="entry name" value="AB_hydrolase_1"/>
</dbReference>
<dbReference type="PRINTS" id="PR00412">
    <property type="entry name" value="EPOXHYDRLASE"/>
</dbReference>
<dbReference type="PANTHER" id="PTHR46438:SF2">
    <property type="entry name" value="ALPHA_BETA-HYDROLASES SUPERFAMILY PROTEIN"/>
    <property type="match status" value="1"/>
</dbReference>
<feature type="domain" description="AB hydrolase-1" evidence="1">
    <location>
        <begin position="35"/>
        <end position="282"/>
    </location>
</feature>
<gene>
    <name evidence="2" type="ORF">ACFFH7_18395</name>
</gene>
<dbReference type="InterPro" id="IPR029058">
    <property type="entry name" value="AB_hydrolase_fold"/>
</dbReference>
<reference evidence="2 3" key="1">
    <citation type="submission" date="2024-09" db="EMBL/GenBank/DDBJ databases">
        <authorList>
            <person name="Sun Q."/>
            <person name="Mori K."/>
        </authorList>
    </citation>
    <scope>NUCLEOTIDE SEQUENCE [LARGE SCALE GENOMIC DNA]</scope>
    <source>
        <strain evidence="2 3">TBRC 1432</strain>
    </source>
</reference>
<accession>A0ABV6MTT9</accession>
<organism evidence="2 3">
    <name type="scientific">Kutzneria chonburiensis</name>
    <dbReference type="NCBI Taxonomy" id="1483604"/>
    <lineage>
        <taxon>Bacteria</taxon>
        <taxon>Bacillati</taxon>
        <taxon>Actinomycetota</taxon>
        <taxon>Actinomycetes</taxon>
        <taxon>Pseudonocardiales</taxon>
        <taxon>Pseudonocardiaceae</taxon>
        <taxon>Kutzneria</taxon>
    </lineage>
</organism>
<dbReference type="Proteomes" id="UP001589810">
    <property type="component" value="Unassembled WGS sequence"/>
</dbReference>
<comment type="caution">
    <text evidence="2">The sequence shown here is derived from an EMBL/GenBank/DDBJ whole genome shotgun (WGS) entry which is preliminary data.</text>
</comment>
<dbReference type="EMBL" id="JBHLUD010000005">
    <property type="protein sequence ID" value="MFC0543477.1"/>
    <property type="molecule type" value="Genomic_DNA"/>
</dbReference>
<name>A0ABV6MTT9_9PSEU</name>
<dbReference type="GO" id="GO:0016787">
    <property type="term" value="F:hydrolase activity"/>
    <property type="evidence" value="ECO:0007669"/>
    <property type="project" value="UniProtKB-KW"/>
</dbReference>
<evidence type="ECO:0000259" key="1">
    <source>
        <dbReference type="Pfam" id="PF12697"/>
    </source>
</evidence>
<dbReference type="InterPro" id="IPR000639">
    <property type="entry name" value="Epox_hydrolase-like"/>
</dbReference>
<keyword evidence="3" id="KW-1185">Reference proteome</keyword>
<keyword evidence="2" id="KW-0378">Hydrolase</keyword>
<dbReference type="Pfam" id="PF12697">
    <property type="entry name" value="Abhydrolase_6"/>
    <property type="match status" value="1"/>
</dbReference>